<dbReference type="InterPro" id="IPR011250">
    <property type="entry name" value="OMP/PagP_B-barrel"/>
</dbReference>
<feature type="chain" id="PRO_5002994302" evidence="2">
    <location>
        <begin position="21"/>
        <end position="431"/>
    </location>
</feature>
<dbReference type="AlphaFoldDB" id="C8YM87"/>
<dbReference type="SUPFAM" id="SSF56925">
    <property type="entry name" value="OMPA-like"/>
    <property type="match status" value="1"/>
</dbReference>
<protein>
    <submittedName>
        <fullName evidence="4">p44 major outer membrane protein</fullName>
    </submittedName>
</protein>
<dbReference type="Pfam" id="PF01617">
    <property type="entry name" value="Surface_Ag_2"/>
    <property type="match status" value="2"/>
</dbReference>
<dbReference type="Gene3D" id="2.40.160.20">
    <property type="match status" value="1"/>
</dbReference>
<proteinExistence type="predicted"/>
<feature type="signal peptide" evidence="2">
    <location>
        <begin position="1"/>
        <end position="20"/>
    </location>
</feature>
<evidence type="ECO:0000256" key="1">
    <source>
        <dbReference type="SAM" id="MobiDB-lite"/>
    </source>
</evidence>
<reference evidence="4" key="1">
    <citation type="journal article" date="2009" name="J. Med. Microbiol.">
        <title>Structural analysis of a p44/msp2 expression site of Anaplasma phagocytophilum in naturally infected ticks in Japan.</title>
        <authorList>
            <person name="Wuritu"/>
            <person name="Ozawa Y."/>
            <person name="Gaowa"/>
            <person name="Kawamori F."/>
            <person name="Masuda T."/>
            <person name="Masuzawa T."/>
            <person name="Fujita H."/>
            <person name="Ohashi N."/>
        </authorList>
    </citation>
    <scope>NUCLEOTIDE SEQUENCE</scope>
</reference>
<sequence length="431" mass="45489">MRKGKVILGSVMMSMAIVMAGNDVRAHDDVSALDTGGAGYFYVGLDYSPAFSKIRDFSIRESNGETKAVYPYLKDGKSVKLESHKFDWNTPDPRIGFKDNMLVAMEGSVGYGIGGARVELEIGYERFKTKGIRDSGSKEDEADTVYLLAKELAYDVVTGQTDNLATALARIPGKDIVHFAKAVEIAHSTIGNKICATEKNGSDGNSYGVYAAETKAGTGNAETAFCGGVGRSSGGNQATPQVLKDFVRVTLKGDGSKNWPTSTGTGAPTPKPNDNAEAVAKDLVALNSDEKTIVAGLLAKTIEGGEVVEIRAVSSTSVMVNACYDLLSEGLGVVPYACVGLGGNFVGVVDGHITPKLAYRLKAGLSYQLSPEISAFAGGFYHRVVGDGVYDDLPAQRLVDDTSPAGRTKDTAIANFSMAYVGGEFGVRFAF</sequence>
<evidence type="ECO:0000259" key="3">
    <source>
        <dbReference type="Pfam" id="PF01617"/>
    </source>
</evidence>
<feature type="domain" description="Msp4/OMP-like" evidence="3">
    <location>
        <begin position="38"/>
        <end position="154"/>
    </location>
</feature>
<dbReference type="EMBL" id="FJ600595">
    <property type="protein sequence ID" value="ACV85577.1"/>
    <property type="molecule type" value="Genomic_DNA"/>
</dbReference>
<evidence type="ECO:0000313" key="4">
    <source>
        <dbReference type="EMBL" id="ACV85577.1"/>
    </source>
</evidence>
<feature type="region of interest" description="Disordered" evidence="1">
    <location>
        <begin position="253"/>
        <end position="275"/>
    </location>
</feature>
<accession>C8YM87</accession>
<dbReference type="FunFam" id="2.40.160.20:FF:000006">
    <property type="entry name" value="p44/Msp2 family outer membrane protein"/>
    <property type="match status" value="1"/>
</dbReference>
<evidence type="ECO:0000256" key="2">
    <source>
        <dbReference type="SAM" id="SignalP"/>
    </source>
</evidence>
<dbReference type="InterPro" id="IPR002566">
    <property type="entry name" value="Msp4_OMP-like"/>
</dbReference>
<feature type="domain" description="Msp4/OMP-like" evidence="3">
    <location>
        <begin position="272"/>
        <end position="431"/>
    </location>
</feature>
<keyword evidence="2" id="KW-0732">Signal</keyword>
<name>C8YM87_ANAPH</name>
<organism evidence="4">
    <name type="scientific">Anaplasma phagocytophilum</name>
    <name type="common">Ehrlichia phagocytophila</name>
    <dbReference type="NCBI Taxonomy" id="948"/>
    <lineage>
        <taxon>Bacteria</taxon>
        <taxon>Pseudomonadati</taxon>
        <taxon>Pseudomonadota</taxon>
        <taxon>Alphaproteobacteria</taxon>
        <taxon>Rickettsiales</taxon>
        <taxon>Anaplasmataceae</taxon>
        <taxon>Anaplasma</taxon>
        <taxon>phagocytophilum group</taxon>
    </lineage>
</organism>